<dbReference type="InterPro" id="IPR046342">
    <property type="entry name" value="CBS_dom_sf"/>
</dbReference>
<organism evidence="2 3">
    <name type="scientific">Rhodotorula toruloides (strain NP11)</name>
    <name type="common">Yeast</name>
    <name type="synonym">Rhodosporidium toruloides</name>
    <dbReference type="NCBI Taxonomy" id="1130832"/>
    <lineage>
        <taxon>Eukaryota</taxon>
        <taxon>Fungi</taxon>
        <taxon>Dikarya</taxon>
        <taxon>Basidiomycota</taxon>
        <taxon>Pucciniomycotina</taxon>
        <taxon>Microbotryomycetes</taxon>
        <taxon>Sporidiobolales</taxon>
        <taxon>Sporidiobolaceae</taxon>
        <taxon>Rhodotorula</taxon>
    </lineage>
</organism>
<evidence type="ECO:0000313" key="3">
    <source>
        <dbReference type="Proteomes" id="UP000016926"/>
    </source>
</evidence>
<dbReference type="Proteomes" id="UP000016926">
    <property type="component" value="Unassembled WGS sequence"/>
</dbReference>
<feature type="compositionally biased region" description="Basic and acidic residues" evidence="1">
    <location>
        <begin position="182"/>
        <end position="208"/>
    </location>
</feature>
<protein>
    <submittedName>
        <fullName evidence="2">Voltage-gated chloride channel</fullName>
    </submittedName>
</protein>
<sequence length="208" mass="23207">MADDDQPDHPVFKEAPPSRRSSSSSTSQTLESAPPPSTSAQSISAYLRQKPSTARPRSQRRSARRAGRRTRGCRLGCSRRRTLRKCSPGCCSTSPDNCCSCLSPCIQSSSAVVQLCIKPVNPSVDQDTLVEVVMQMFQRLGLHFVLLTRRGVLAGLLTQMDLHRHIQGDRDNERGSLFFPRSDQDEADPRPSETPLMERARHVEQAYR</sequence>
<dbReference type="HOGENOM" id="CLU_1321552_0_0_1"/>
<gene>
    <name evidence="2" type="ORF">RHTO_02099</name>
</gene>
<dbReference type="GeneID" id="27366112"/>
<feature type="region of interest" description="Disordered" evidence="1">
    <location>
        <begin position="1"/>
        <end position="71"/>
    </location>
</feature>
<evidence type="ECO:0000256" key="1">
    <source>
        <dbReference type="SAM" id="MobiDB-lite"/>
    </source>
</evidence>
<dbReference type="EMBL" id="KB722657">
    <property type="protein sequence ID" value="EMS21228.1"/>
    <property type="molecule type" value="Genomic_DNA"/>
</dbReference>
<name>M7XM44_RHOT1</name>
<accession>M7XM44</accession>
<feature type="compositionally biased region" description="Basic residues" evidence="1">
    <location>
        <begin position="57"/>
        <end position="71"/>
    </location>
</feature>
<keyword evidence="3" id="KW-1185">Reference proteome</keyword>
<evidence type="ECO:0000313" key="2">
    <source>
        <dbReference type="EMBL" id="EMS21228.1"/>
    </source>
</evidence>
<feature type="compositionally biased region" description="Low complexity" evidence="1">
    <location>
        <begin position="18"/>
        <end position="27"/>
    </location>
</feature>
<dbReference type="Gene3D" id="3.90.1280.20">
    <property type="match status" value="1"/>
</dbReference>
<dbReference type="AlphaFoldDB" id="M7XM44"/>
<dbReference type="SUPFAM" id="SSF54631">
    <property type="entry name" value="CBS-domain pair"/>
    <property type="match status" value="1"/>
</dbReference>
<dbReference type="RefSeq" id="XP_016272347.1">
    <property type="nucleotide sequence ID" value="XM_016415777.1"/>
</dbReference>
<proteinExistence type="predicted"/>
<feature type="region of interest" description="Disordered" evidence="1">
    <location>
        <begin position="173"/>
        <end position="208"/>
    </location>
</feature>
<reference evidence="2 3" key="1">
    <citation type="journal article" date="2012" name="Nat. Commun.">
        <title>A multi-omic map of the lipid-producing yeast Rhodosporidium toruloides.</title>
        <authorList>
            <person name="Zhu Z."/>
            <person name="Zhang S."/>
            <person name="Liu H."/>
            <person name="Shen H."/>
            <person name="Lin X."/>
            <person name="Yang F."/>
            <person name="Zhou Y.J."/>
            <person name="Jin G."/>
            <person name="Ye M."/>
            <person name="Zou H."/>
            <person name="Zou H."/>
            <person name="Zhao Z.K."/>
        </authorList>
    </citation>
    <scope>NUCLEOTIDE SEQUENCE [LARGE SCALE GENOMIC DNA]</scope>
    <source>
        <strain evidence="2 3">NP11</strain>
    </source>
</reference>